<dbReference type="AlphaFoldDB" id="A0AAV7UM66"/>
<protein>
    <submittedName>
        <fullName evidence="1">Uncharacterized protein</fullName>
    </submittedName>
</protein>
<dbReference type="Proteomes" id="UP001066276">
    <property type="component" value="Chromosome 3_1"/>
</dbReference>
<keyword evidence="2" id="KW-1185">Reference proteome</keyword>
<comment type="caution">
    <text evidence="1">The sequence shown here is derived from an EMBL/GenBank/DDBJ whole genome shotgun (WGS) entry which is preliminary data.</text>
</comment>
<proteinExistence type="predicted"/>
<sequence>MPSDQSAGKPARQLLFLESLTHHRTTLTTSAPPVSDLPDVTQAPKTDVSMELILQEIMAVGRRLEGMDTKISDLAVELRSIRTDITGFQTKVTRMKHCLSLMEDELNLMPNNDQELQYLQDNLQTSRTRAAGTASASLGSRSWWKARTSKPFS</sequence>
<organism evidence="1 2">
    <name type="scientific">Pleurodeles waltl</name>
    <name type="common">Iberian ribbed newt</name>
    <dbReference type="NCBI Taxonomy" id="8319"/>
    <lineage>
        <taxon>Eukaryota</taxon>
        <taxon>Metazoa</taxon>
        <taxon>Chordata</taxon>
        <taxon>Craniata</taxon>
        <taxon>Vertebrata</taxon>
        <taxon>Euteleostomi</taxon>
        <taxon>Amphibia</taxon>
        <taxon>Batrachia</taxon>
        <taxon>Caudata</taxon>
        <taxon>Salamandroidea</taxon>
        <taxon>Salamandridae</taxon>
        <taxon>Pleurodelinae</taxon>
        <taxon>Pleurodeles</taxon>
    </lineage>
</organism>
<gene>
    <name evidence="1" type="ORF">NDU88_006221</name>
</gene>
<evidence type="ECO:0000313" key="1">
    <source>
        <dbReference type="EMBL" id="KAJ1189476.1"/>
    </source>
</evidence>
<dbReference type="EMBL" id="JANPWB010000005">
    <property type="protein sequence ID" value="KAJ1189476.1"/>
    <property type="molecule type" value="Genomic_DNA"/>
</dbReference>
<evidence type="ECO:0000313" key="2">
    <source>
        <dbReference type="Proteomes" id="UP001066276"/>
    </source>
</evidence>
<name>A0AAV7UM66_PLEWA</name>
<accession>A0AAV7UM66</accession>
<reference evidence="1" key="1">
    <citation type="journal article" date="2022" name="bioRxiv">
        <title>Sequencing and chromosome-scale assembly of the giantPleurodeles waltlgenome.</title>
        <authorList>
            <person name="Brown T."/>
            <person name="Elewa A."/>
            <person name="Iarovenko S."/>
            <person name="Subramanian E."/>
            <person name="Araus A.J."/>
            <person name="Petzold A."/>
            <person name="Susuki M."/>
            <person name="Suzuki K.-i.T."/>
            <person name="Hayashi T."/>
            <person name="Toyoda A."/>
            <person name="Oliveira C."/>
            <person name="Osipova E."/>
            <person name="Leigh N.D."/>
            <person name="Simon A."/>
            <person name="Yun M.H."/>
        </authorList>
    </citation>
    <scope>NUCLEOTIDE SEQUENCE</scope>
    <source>
        <strain evidence="1">20211129_DDA</strain>
        <tissue evidence="1">Liver</tissue>
    </source>
</reference>